<dbReference type="Pfam" id="PF11209">
    <property type="entry name" value="LmeA"/>
    <property type="match status" value="1"/>
</dbReference>
<protein>
    <submittedName>
        <fullName evidence="1">DUF2993 domain-containing protein</fullName>
    </submittedName>
</protein>
<accession>A0A6N9U8I3</accession>
<gene>
    <name evidence="1" type="ORF">G3I29_22995</name>
</gene>
<name>A0A6N9U8I3_STRHA</name>
<comment type="caution">
    <text evidence="1">The sequence shown here is derived from an EMBL/GenBank/DDBJ whole genome shotgun (WGS) entry which is preliminary data.</text>
</comment>
<reference evidence="1 2" key="1">
    <citation type="submission" date="2020-01" db="EMBL/GenBank/DDBJ databases">
        <title>Insect and environment-associated Actinomycetes.</title>
        <authorList>
            <person name="Currrie C."/>
            <person name="Chevrette M."/>
            <person name="Carlson C."/>
            <person name="Stubbendieck R."/>
            <person name="Wendt-Pienkowski E."/>
        </authorList>
    </citation>
    <scope>NUCLEOTIDE SEQUENCE [LARGE SCALE GENOMIC DNA]</scope>
    <source>
        <strain evidence="1 2">SID11342</strain>
    </source>
</reference>
<proteinExistence type="predicted"/>
<evidence type="ECO:0000313" key="1">
    <source>
        <dbReference type="EMBL" id="NEA18323.1"/>
    </source>
</evidence>
<dbReference type="AlphaFoldDB" id="A0A6N9U8I3"/>
<organism evidence="1 2">
    <name type="scientific">Streptomyces halstedii</name>
    <dbReference type="NCBI Taxonomy" id="1944"/>
    <lineage>
        <taxon>Bacteria</taxon>
        <taxon>Bacillati</taxon>
        <taxon>Actinomycetota</taxon>
        <taxon>Actinomycetes</taxon>
        <taxon>Kitasatosporales</taxon>
        <taxon>Streptomycetaceae</taxon>
        <taxon>Streptomyces</taxon>
    </lineage>
</organism>
<dbReference type="InterPro" id="IPR021373">
    <property type="entry name" value="DUF2993"/>
</dbReference>
<evidence type="ECO:0000313" key="2">
    <source>
        <dbReference type="Proteomes" id="UP000471293"/>
    </source>
</evidence>
<dbReference type="Proteomes" id="UP000471293">
    <property type="component" value="Unassembled WGS sequence"/>
</dbReference>
<sequence>MRALRILLVLAVVLGGIFVVVDRVALYVVESQAEDRVRFTGVETGSAEVSIKGFPFLTQLAGSRLDRVDVTVKDVTVKDVKADAAGRSLRISEIRARLHQVALGAGYTSATASRATGTAVVSYADLTAAAEDGVTVAYGGDGKVKVTGTIRVPLLDKQLSRSVLSTVTLAGDDTVKVHADEVPGEGIPGLEGLVRKKTDFERKIDGLPEGLELEKIAVTPDGLEISVSGSDIALAR</sequence>
<dbReference type="RefSeq" id="WP_164347258.1">
    <property type="nucleotide sequence ID" value="NZ_JAAGLQ010000495.1"/>
</dbReference>
<dbReference type="EMBL" id="JAAGLQ010000495">
    <property type="protein sequence ID" value="NEA18323.1"/>
    <property type="molecule type" value="Genomic_DNA"/>
</dbReference>